<reference evidence="4 5" key="1">
    <citation type="journal article" date="2012" name="PLoS Pathog.">
        <title>Diverse lifestyles and strategies of plant pathogenesis encoded in the genomes of eighteen Dothideomycetes fungi.</title>
        <authorList>
            <person name="Ohm R.A."/>
            <person name="Feau N."/>
            <person name="Henrissat B."/>
            <person name="Schoch C.L."/>
            <person name="Horwitz B.A."/>
            <person name="Barry K.W."/>
            <person name="Condon B.J."/>
            <person name="Copeland A.C."/>
            <person name="Dhillon B."/>
            <person name="Glaser F."/>
            <person name="Hesse C.N."/>
            <person name="Kosti I."/>
            <person name="LaButti K."/>
            <person name="Lindquist E.A."/>
            <person name="Lucas S."/>
            <person name="Salamov A.A."/>
            <person name="Bradshaw R.E."/>
            <person name="Ciuffetti L."/>
            <person name="Hamelin R.C."/>
            <person name="Kema G.H.J."/>
            <person name="Lawrence C."/>
            <person name="Scott J.A."/>
            <person name="Spatafora J.W."/>
            <person name="Turgeon B.G."/>
            <person name="de Wit P.J.G.M."/>
            <person name="Zhong S."/>
            <person name="Goodwin S.B."/>
            <person name="Grigoriev I.V."/>
        </authorList>
    </citation>
    <scope>NUCLEOTIDE SEQUENCE [LARGE SCALE GENOMIC DNA]</scope>
    <source>
        <strain evidence="4 5">SO2202</strain>
    </source>
</reference>
<evidence type="ECO:0000259" key="3">
    <source>
        <dbReference type="PROSITE" id="PS50405"/>
    </source>
</evidence>
<accession>M3B7C6</accession>
<dbReference type="SUPFAM" id="SSF52833">
    <property type="entry name" value="Thioredoxin-like"/>
    <property type="match status" value="1"/>
</dbReference>
<dbReference type="OMA" id="ATQYAKH"/>
<dbReference type="eggNOG" id="KOG0867">
    <property type="taxonomic scope" value="Eukaryota"/>
</dbReference>
<dbReference type="SUPFAM" id="SSF47616">
    <property type="entry name" value="GST C-terminal domain-like"/>
    <property type="match status" value="1"/>
</dbReference>
<dbReference type="EMBL" id="KB456261">
    <property type="protein sequence ID" value="EMF15767.1"/>
    <property type="molecule type" value="Genomic_DNA"/>
</dbReference>
<name>M3B7C6_SPHMS</name>
<sequence>MTKPLKLYGHVQGPNPWKVAIILEELGVPYHQEFLDFSVLKQEPFISANPNGRLPALEDPNTSITLFESGAIIDYLLDTYDPNHTLRPTSPPTTKYLQISWRDFQMSGQGPYFGQKAWFTHFHSDLHMTSAIERYSNEIRRILGVIDAHLKKTNQPYLVGKQVSYADLMFVPWNSMLGFLMGEEFVEEGWKREFPVCWEWHRRLVERPAVKKVLEEKAVKMAGK</sequence>
<dbReference type="InterPro" id="IPR010987">
    <property type="entry name" value="Glutathione-S-Trfase_C-like"/>
</dbReference>
<evidence type="ECO:0000259" key="2">
    <source>
        <dbReference type="PROSITE" id="PS50404"/>
    </source>
</evidence>
<protein>
    <submittedName>
        <fullName evidence="4">Glutathione S-transferase</fullName>
    </submittedName>
</protein>
<dbReference type="InterPro" id="IPR004045">
    <property type="entry name" value="Glutathione_S-Trfase_N"/>
</dbReference>
<dbReference type="GeneID" id="27907396"/>
<dbReference type="InterPro" id="IPR036249">
    <property type="entry name" value="Thioredoxin-like_sf"/>
</dbReference>
<evidence type="ECO:0000313" key="5">
    <source>
        <dbReference type="Proteomes" id="UP000016931"/>
    </source>
</evidence>
<evidence type="ECO:0000256" key="1">
    <source>
        <dbReference type="ARBA" id="ARBA00007409"/>
    </source>
</evidence>
<dbReference type="PROSITE" id="PS50405">
    <property type="entry name" value="GST_CTER"/>
    <property type="match status" value="1"/>
</dbReference>
<evidence type="ECO:0000313" key="4">
    <source>
        <dbReference type="EMBL" id="EMF15767.1"/>
    </source>
</evidence>
<dbReference type="SFLD" id="SFLDG00358">
    <property type="entry name" value="Main_(cytGST)"/>
    <property type="match status" value="1"/>
</dbReference>
<dbReference type="PANTHER" id="PTHR44051">
    <property type="entry name" value="GLUTATHIONE S-TRANSFERASE-RELATED"/>
    <property type="match status" value="1"/>
</dbReference>
<keyword evidence="5" id="KW-1185">Reference proteome</keyword>
<feature type="domain" description="GST N-terminal" evidence="2">
    <location>
        <begin position="3"/>
        <end position="84"/>
    </location>
</feature>
<dbReference type="PROSITE" id="PS50404">
    <property type="entry name" value="GST_NTER"/>
    <property type="match status" value="1"/>
</dbReference>
<keyword evidence="4" id="KW-0808">Transferase</keyword>
<feature type="domain" description="GST C-terminal" evidence="3">
    <location>
        <begin position="91"/>
        <end position="224"/>
    </location>
</feature>
<dbReference type="GO" id="GO:0016740">
    <property type="term" value="F:transferase activity"/>
    <property type="evidence" value="ECO:0007669"/>
    <property type="project" value="UniProtKB-KW"/>
</dbReference>
<dbReference type="InterPro" id="IPR040079">
    <property type="entry name" value="Glutathione_S-Trfase"/>
</dbReference>
<dbReference type="PANTHER" id="PTHR44051:SF3">
    <property type="entry name" value="TRANSCRIPTIONAL REGULATOR URE2"/>
    <property type="match status" value="1"/>
</dbReference>
<dbReference type="CDD" id="cd03048">
    <property type="entry name" value="GST_N_Ure2p_like"/>
    <property type="match status" value="1"/>
</dbReference>
<dbReference type="Pfam" id="PF02798">
    <property type="entry name" value="GST_N"/>
    <property type="match status" value="1"/>
</dbReference>
<dbReference type="Proteomes" id="UP000016931">
    <property type="component" value="Unassembled WGS sequence"/>
</dbReference>
<dbReference type="HOGENOM" id="CLU_011226_14_2_1"/>
<dbReference type="SFLD" id="SFLDS00019">
    <property type="entry name" value="Glutathione_Transferase_(cytos"/>
    <property type="match status" value="1"/>
</dbReference>
<dbReference type="Pfam" id="PF14497">
    <property type="entry name" value="GST_C_3"/>
    <property type="match status" value="1"/>
</dbReference>
<dbReference type="STRING" id="692275.M3B7C6"/>
<comment type="similarity">
    <text evidence="1">Belongs to the GST superfamily.</text>
</comment>
<dbReference type="AlphaFoldDB" id="M3B7C6"/>
<gene>
    <name evidence="4" type="ORF">SEPMUDRAFT_80857</name>
</gene>
<dbReference type="InterPro" id="IPR004046">
    <property type="entry name" value="GST_C"/>
</dbReference>
<dbReference type="OrthoDB" id="10005898at2759"/>
<organism evidence="4 5">
    <name type="scientific">Sphaerulina musiva (strain SO2202)</name>
    <name type="common">Poplar stem canker fungus</name>
    <name type="synonym">Septoria musiva</name>
    <dbReference type="NCBI Taxonomy" id="692275"/>
    <lineage>
        <taxon>Eukaryota</taxon>
        <taxon>Fungi</taxon>
        <taxon>Dikarya</taxon>
        <taxon>Ascomycota</taxon>
        <taxon>Pezizomycotina</taxon>
        <taxon>Dothideomycetes</taxon>
        <taxon>Dothideomycetidae</taxon>
        <taxon>Mycosphaerellales</taxon>
        <taxon>Mycosphaerellaceae</taxon>
        <taxon>Sphaerulina</taxon>
    </lineage>
</organism>
<dbReference type="RefSeq" id="XP_016763888.1">
    <property type="nucleotide sequence ID" value="XM_016910259.1"/>
</dbReference>
<dbReference type="InterPro" id="IPR036282">
    <property type="entry name" value="Glutathione-S-Trfase_C_sf"/>
</dbReference>
<proteinExistence type="inferred from homology"/>
<dbReference type="Gene3D" id="1.20.1050.130">
    <property type="match status" value="1"/>
</dbReference>